<sequence>MKEVVQNVIKNYFRIIATALTALFSFTSFFMASFLIYVYLYDIPRYTIIGEMPASIRGTIEFVRDIPYWTYKIKPVSLPMYRLYIDADEYQKIIDALPESGDEVLSDELRTKVPALFVYNGKKMDVKVNLHGDMYNNWIFKKKSWQIRFQNGELFDGTSKINLLLPDDEAVYAGEHVNTYRAKKMGLAAPNDKFIVLQINDGPKMLYYQKEGWTPEFLVKNFRNSSGNLYGEAGALTDPIFESTMWWKKFNSVAGEENNFSDLAYLLDLIKNADDNAFKDAIVKIIDMDTFYTWQIHSMLAGSVHQDENHNMRIYFDKEKQRFFLIAWDVSVWDYVEKFERPRFGKVVYDLDVNYNPLVNRILNIPEFLLERNRRLWEYVKDDTNINEDIAYLDQATEKIKPAVFQDTQKYDRNGKADATMRRVRSNLLSNYAFLREQLGKSNFFATLSYQSTSTIATIDFSYVSASPINFNGLRISRVSSSPFNSFLLYEDSNRNGQFDWPDAKIANLKYENGMLSARKLDLLLYSDRIDNDYYEPITVRMTDKKFFVVAPLPFTIQNPNISLDIFNAITGTIINSLIHVNNREPFF</sequence>
<gene>
    <name evidence="2" type="ORF">A3I24_03595</name>
</gene>
<organism evidence="2 3">
    <name type="scientific">Candidatus Harrisonbacteria bacterium RIFCSPLOWO2_02_FULL_41_13b</name>
    <dbReference type="NCBI Taxonomy" id="1798409"/>
    <lineage>
        <taxon>Bacteria</taxon>
        <taxon>Candidatus Harrisoniibacteriota</taxon>
    </lineage>
</organism>
<protein>
    <recommendedName>
        <fullName evidence="4">Spore coat protein CotH</fullName>
    </recommendedName>
</protein>
<evidence type="ECO:0000313" key="2">
    <source>
        <dbReference type="EMBL" id="OGY68253.1"/>
    </source>
</evidence>
<evidence type="ECO:0000256" key="1">
    <source>
        <dbReference type="SAM" id="Phobius"/>
    </source>
</evidence>
<dbReference type="PANTHER" id="PTHR40050">
    <property type="entry name" value="INNER SPORE COAT PROTEIN H"/>
    <property type="match status" value="1"/>
</dbReference>
<keyword evidence="1" id="KW-0812">Transmembrane</keyword>
<dbReference type="InterPro" id="IPR014867">
    <property type="entry name" value="Spore_coat_CotH_CotH2/3/7"/>
</dbReference>
<dbReference type="Proteomes" id="UP000177690">
    <property type="component" value="Unassembled WGS sequence"/>
</dbReference>
<evidence type="ECO:0000313" key="3">
    <source>
        <dbReference type="Proteomes" id="UP000177690"/>
    </source>
</evidence>
<keyword evidence="1" id="KW-1133">Transmembrane helix</keyword>
<evidence type="ECO:0008006" key="4">
    <source>
        <dbReference type="Google" id="ProtNLM"/>
    </source>
</evidence>
<keyword evidence="1" id="KW-0472">Membrane</keyword>
<dbReference type="STRING" id="1798409.A3I24_03595"/>
<dbReference type="EMBL" id="MHJL01000003">
    <property type="protein sequence ID" value="OGY68253.1"/>
    <property type="molecule type" value="Genomic_DNA"/>
</dbReference>
<proteinExistence type="predicted"/>
<dbReference type="AlphaFoldDB" id="A0A1G1ZU66"/>
<dbReference type="PANTHER" id="PTHR40050:SF1">
    <property type="entry name" value="INNER SPORE COAT PROTEIN H"/>
    <property type="match status" value="1"/>
</dbReference>
<feature type="transmembrane region" description="Helical" evidence="1">
    <location>
        <begin position="12"/>
        <end position="40"/>
    </location>
</feature>
<reference evidence="2 3" key="1">
    <citation type="journal article" date="2016" name="Nat. Commun.">
        <title>Thousands of microbial genomes shed light on interconnected biogeochemical processes in an aquifer system.</title>
        <authorList>
            <person name="Anantharaman K."/>
            <person name="Brown C.T."/>
            <person name="Hug L.A."/>
            <person name="Sharon I."/>
            <person name="Castelle C.J."/>
            <person name="Probst A.J."/>
            <person name="Thomas B.C."/>
            <person name="Singh A."/>
            <person name="Wilkins M.J."/>
            <person name="Karaoz U."/>
            <person name="Brodie E.L."/>
            <person name="Williams K.H."/>
            <person name="Hubbard S.S."/>
            <person name="Banfield J.F."/>
        </authorList>
    </citation>
    <scope>NUCLEOTIDE SEQUENCE [LARGE SCALE GENOMIC DNA]</scope>
</reference>
<accession>A0A1G1ZU66</accession>
<comment type="caution">
    <text evidence="2">The sequence shown here is derived from an EMBL/GenBank/DDBJ whole genome shotgun (WGS) entry which is preliminary data.</text>
</comment>
<dbReference type="Pfam" id="PF08757">
    <property type="entry name" value="CotH"/>
    <property type="match status" value="1"/>
</dbReference>
<name>A0A1G1ZU66_9BACT</name>